<accession>A0A2I0IMF0</accession>
<keyword evidence="3" id="KW-1185">Reference proteome</keyword>
<dbReference type="Proteomes" id="UP000233551">
    <property type="component" value="Unassembled WGS sequence"/>
</dbReference>
<organism evidence="2 3">
    <name type="scientific">Punica granatum</name>
    <name type="common">Pomegranate</name>
    <dbReference type="NCBI Taxonomy" id="22663"/>
    <lineage>
        <taxon>Eukaryota</taxon>
        <taxon>Viridiplantae</taxon>
        <taxon>Streptophyta</taxon>
        <taxon>Embryophyta</taxon>
        <taxon>Tracheophyta</taxon>
        <taxon>Spermatophyta</taxon>
        <taxon>Magnoliopsida</taxon>
        <taxon>eudicotyledons</taxon>
        <taxon>Gunneridae</taxon>
        <taxon>Pentapetalae</taxon>
        <taxon>rosids</taxon>
        <taxon>malvids</taxon>
        <taxon>Myrtales</taxon>
        <taxon>Lythraceae</taxon>
        <taxon>Punica</taxon>
    </lineage>
</organism>
<dbReference type="AlphaFoldDB" id="A0A2I0IMF0"/>
<name>A0A2I0IMF0_PUNGR</name>
<feature type="region of interest" description="Disordered" evidence="1">
    <location>
        <begin position="1"/>
        <end position="23"/>
    </location>
</feature>
<proteinExistence type="predicted"/>
<sequence>MAEEQQPLISEQETPPMPTHSQTPLTQAMLSAILVDISIAHSSVPIGHPPPPAAQKTSNFIESTRFTTLEGMVNQLATNMATNMIELMAMLSHQNRASSSFTLPLERRPPVDPNPLIPPIYVTDCEDIAFSAMTYAPAVHPISDPLPPPPAPTAVPLPPAAFLSMDSTTHALPPLAIPLQLPIYTIPPPTVPLVTMAQALVSTMDHFPFQAPQPQTYQAQQAYPLAPPLVICRSHHNNPPQFKTEFRLRDLLSRRIKLQLHKLSRAMLPHRDNASNIHYYQLLYLIYTGSS</sequence>
<evidence type="ECO:0000256" key="1">
    <source>
        <dbReference type="SAM" id="MobiDB-lite"/>
    </source>
</evidence>
<feature type="compositionally biased region" description="Polar residues" evidence="1">
    <location>
        <begin position="7"/>
        <end position="23"/>
    </location>
</feature>
<comment type="caution">
    <text evidence="2">The sequence shown here is derived from an EMBL/GenBank/DDBJ whole genome shotgun (WGS) entry which is preliminary data.</text>
</comment>
<evidence type="ECO:0008006" key="4">
    <source>
        <dbReference type="Google" id="ProtNLM"/>
    </source>
</evidence>
<evidence type="ECO:0000313" key="2">
    <source>
        <dbReference type="EMBL" id="PKI45177.1"/>
    </source>
</evidence>
<gene>
    <name evidence="2" type="ORF">CRG98_034428</name>
</gene>
<dbReference type="EMBL" id="PGOL01002766">
    <property type="protein sequence ID" value="PKI45177.1"/>
    <property type="molecule type" value="Genomic_DNA"/>
</dbReference>
<reference evidence="2 3" key="1">
    <citation type="submission" date="2017-11" db="EMBL/GenBank/DDBJ databases">
        <title>De-novo sequencing of pomegranate (Punica granatum L.) genome.</title>
        <authorList>
            <person name="Akparov Z."/>
            <person name="Amiraslanov A."/>
            <person name="Hajiyeva S."/>
            <person name="Abbasov M."/>
            <person name="Kaur K."/>
            <person name="Hamwieh A."/>
            <person name="Solovyev V."/>
            <person name="Salamov A."/>
            <person name="Braich B."/>
            <person name="Kosarev P."/>
            <person name="Mahmoud A."/>
            <person name="Hajiyev E."/>
            <person name="Babayeva S."/>
            <person name="Izzatullayeva V."/>
            <person name="Mammadov A."/>
            <person name="Mammadov A."/>
            <person name="Sharifova S."/>
            <person name="Ojaghi J."/>
            <person name="Eynullazada K."/>
            <person name="Bayramov B."/>
            <person name="Abdulazimova A."/>
            <person name="Shahmuradov I."/>
        </authorList>
    </citation>
    <scope>NUCLEOTIDE SEQUENCE [LARGE SCALE GENOMIC DNA]</scope>
    <source>
        <strain evidence="3">cv. AG2017</strain>
        <tissue evidence="2">Leaf</tissue>
    </source>
</reference>
<protein>
    <recommendedName>
        <fullName evidence="4">Extensin-like</fullName>
    </recommendedName>
</protein>
<evidence type="ECO:0000313" key="3">
    <source>
        <dbReference type="Proteomes" id="UP000233551"/>
    </source>
</evidence>